<reference evidence="4" key="1">
    <citation type="journal article" date="2019" name="Int. J. Syst. Evol. Microbiol.">
        <title>The Global Catalogue of Microorganisms (GCM) 10K type strain sequencing project: providing services to taxonomists for standard genome sequencing and annotation.</title>
        <authorList>
            <consortium name="The Broad Institute Genomics Platform"/>
            <consortium name="The Broad Institute Genome Sequencing Center for Infectious Disease"/>
            <person name="Wu L."/>
            <person name="Ma J."/>
        </authorList>
    </citation>
    <scope>NUCLEOTIDE SEQUENCE [LARGE SCALE GENOMIC DNA]</scope>
    <source>
        <strain evidence="4">JCM 31921</strain>
    </source>
</reference>
<keyword evidence="1" id="KW-0732">Signal</keyword>
<evidence type="ECO:0000259" key="2">
    <source>
        <dbReference type="Pfam" id="PF18962"/>
    </source>
</evidence>
<dbReference type="Pfam" id="PF18962">
    <property type="entry name" value="Por_Secre_tail"/>
    <property type="match status" value="1"/>
</dbReference>
<dbReference type="Proteomes" id="UP001501410">
    <property type="component" value="Unassembled WGS sequence"/>
</dbReference>
<evidence type="ECO:0000256" key="1">
    <source>
        <dbReference type="SAM" id="SignalP"/>
    </source>
</evidence>
<evidence type="ECO:0000313" key="4">
    <source>
        <dbReference type="Proteomes" id="UP001501410"/>
    </source>
</evidence>
<feature type="chain" id="PRO_5046062306" description="Secretion system C-terminal sorting domain-containing protein" evidence="1">
    <location>
        <begin position="30"/>
        <end position="607"/>
    </location>
</feature>
<sequence length="607" mass="63237">MNKSLSCFSHIGKNTLLLTALSASLQAGAQTVTRFHLGVIVLPRYGTIDSAIKAASANDSLVLSPNTFKEHDIQISKNIKLTGTADAAGNVTVIDAEHKGRGFIVYSGDLDLQSLTLQNGSVTDGAGGGIYNIGSGVISLSGTARVSNNACFGTYANGGGIYAAGRVIVGENAVVSNNYAQETGGGIYGFEKVIVRGSGRIANNKTDGSGGGIFSTANAGLMLTDNGMIDNNSAVEAGGGAYGSGTIAGYATVKNNRAAYGGGIAAFNDALFLEDSSWVSSNTATTYGGGIWTNNCDIFGTDQFHITNNTIPAVTGTLNFGGAIYNVNGNMTLYGGTVTGNTSPVAAIYNSAGSQPMSVTINACHIYNPAAGGVRMPEVYNSPALDPTALTFTSGYVWWGSNDTTGLVKDRPGTYCGRMTNYATISWHLNKDVPITPSIKTFRVQATLAGSDGSSLDTLSYRSISGIFSATKGSFSVNNPAIDTDNHVWSQFSAPSKNDTTIITGIVDADTFHSSKIYLIGLDIRENTLAEAISIYPNPASEVLYLENSVPGSVITVLDMNGRCIIRQATSAAGTTSVNIQSLRAGMYLLQVTTDDRTQATARFVKQ</sequence>
<dbReference type="SUPFAM" id="SSF51126">
    <property type="entry name" value="Pectin lyase-like"/>
    <property type="match status" value="1"/>
</dbReference>
<feature type="domain" description="Secretion system C-terminal sorting" evidence="2">
    <location>
        <begin position="535"/>
        <end position="600"/>
    </location>
</feature>
<dbReference type="InterPro" id="IPR026444">
    <property type="entry name" value="Secre_tail"/>
</dbReference>
<name>A0ABP8MWT0_9BACT</name>
<dbReference type="NCBIfam" id="TIGR04183">
    <property type="entry name" value="Por_Secre_tail"/>
    <property type="match status" value="1"/>
</dbReference>
<comment type="caution">
    <text evidence="3">The sequence shown here is derived from an EMBL/GenBank/DDBJ whole genome shotgun (WGS) entry which is preliminary data.</text>
</comment>
<dbReference type="InterPro" id="IPR011050">
    <property type="entry name" value="Pectin_lyase_fold/virulence"/>
</dbReference>
<accession>A0ABP8MWT0</accession>
<dbReference type="EMBL" id="BAABEZ010000022">
    <property type="protein sequence ID" value="GAA4456169.1"/>
    <property type="molecule type" value="Genomic_DNA"/>
</dbReference>
<feature type="signal peptide" evidence="1">
    <location>
        <begin position="1"/>
        <end position="29"/>
    </location>
</feature>
<proteinExistence type="predicted"/>
<evidence type="ECO:0000313" key="3">
    <source>
        <dbReference type="EMBL" id="GAA4456169.1"/>
    </source>
</evidence>
<dbReference type="RefSeq" id="WP_344826580.1">
    <property type="nucleotide sequence ID" value="NZ_BAABEZ010000022.1"/>
</dbReference>
<protein>
    <recommendedName>
        <fullName evidence="2">Secretion system C-terminal sorting domain-containing protein</fullName>
    </recommendedName>
</protein>
<gene>
    <name evidence="3" type="ORF">GCM10023092_21040</name>
</gene>
<keyword evidence="4" id="KW-1185">Reference proteome</keyword>
<organism evidence="3 4">
    <name type="scientific">Rurimicrobium arvi</name>
    <dbReference type="NCBI Taxonomy" id="2049916"/>
    <lineage>
        <taxon>Bacteria</taxon>
        <taxon>Pseudomonadati</taxon>
        <taxon>Bacteroidota</taxon>
        <taxon>Chitinophagia</taxon>
        <taxon>Chitinophagales</taxon>
        <taxon>Chitinophagaceae</taxon>
        <taxon>Rurimicrobium</taxon>
    </lineage>
</organism>